<organism evidence="1 2">
    <name type="scientific">Cellulomonas composti</name>
    <dbReference type="NCBI Taxonomy" id="266130"/>
    <lineage>
        <taxon>Bacteria</taxon>
        <taxon>Bacillati</taxon>
        <taxon>Actinomycetota</taxon>
        <taxon>Actinomycetes</taxon>
        <taxon>Micrococcales</taxon>
        <taxon>Cellulomonadaceae</taxon>
        <taxon>Cellulomonas</taxon>
    </lineage>
</organism>
<dbReference type="SUPFAM" id="SSF52540">
    <property type="entry name" value="P-loop containing nucleoside triphosphate hydrolases"/>
    <property type="match status" value="1"/>
</dbReference>
<dbReference type="Gene3D" id="3.40.50.300">
    <property type="entry name" value="P-loop containing nucleotide triphosphate hydrolases"/>
    <property type="match status" value="1"/>
</dbReference>
<accession>A0A511JBU9</accession>
<gene>
    <name evidence="1" type="ORF">CCO02nite_18410</name>
</gene>
<proteinExistence type="predicted"/>
<dbReference type="EMBL" id="BJWG01000007">
    <property type="protein sequence ID" value="GEL95183.1"/>
    <property type="molecule type" value="Genomic_DNA"/>
</dbReference>
<dbReference type="AlphaFoldDB" id="A0A511JBU9"/>
<protein>
    <recommendedName>
        <fullName evidence="3">Sulfotransferase domain-containing protein</fullName>
    </recommendedName>
</protein>
<dbReference type="Proteomes" id="UP000321720">
    <property type="component" value="Unassembled WGS sequence"/>
</dbReference>
<evidence type="ECO:0000313" key="2">
    <source>
        <dbReference type="Proteomes" id="UP000321720"/>
    </source>
</evidence>
<dbReference type="OrthoDB" id="5144031at2"/>
<dbReference type="InterPro" id="IPR027417">
    <property type="entry name" value="P-loop_NTPase"/>
</dbReference>
<evidence type="ECO:0008006" key="3">
    <source>
        <dbReference type="Google" id="ProtNLM"/>
    </source>
</evidence>
<comment type="caution">
    <text evidence="1">The sequence shown here is derived from an EMBL/GenBank/DDBJ whole genome shotgun (WGS) entry which is preliminary data.</text>
</comment>
<dbReference type="RefSeq" id="WP_146842827.1">
    <property type="nucleotide sequence ID" value="NZ_BJWG01000007.1"/>
</dbReference>
<name>A0A511JBU9_9CELL</name>
<evidence type="ECO:0000313" key="1">
    <source>
        <dbReference type="EMBL" id="GEL95183.1"/>
    </source>
</evidence>
<sequence length="351" mass="38800">MSEDLLLEPGTRLVHIGAPKTGTTSIQEAFADLRRALPDLGVVYPGNARVSKHKDEFDQLFRHGGAAIDRLRAVLAREDERRVVLSTEQLASESPERVAEVRDLVGPRSHVVLTLRNVTEYFASYWQQEIKRGVTDGIGDWTQQRLEQIDDFSIFRRHKGDELITRWVSAFGADAVTVVVLERSAPERLFDVFESMCGLPSGTLVVREQNRGLTWPELELVRSLNERLRDGDVDDAREARRFVLSGIAPGLATGWTPPPGVARPRVPLEHQDAVQEVAHRLADAVRASGVRVVGDLAELSRPAAGVAPPTAPGVPEALLRAALDGLVNRVSAVEYRHRNRRRDSTATSTTL</sequence>
<reference evidence="1 2" key="1">
    <citation type="submission" date="2019-07" db="EMBL/GenBank/DDBJ databases">
        <title>Whole genome shotgun sequence of Cellulomonas composti NBRC 100758.</title>
        <authorList>
            <person name="Hosoyama A."/>
            <person name="Uohara A."/>
            <person name="Ohji S."/>
            <person name="Ichikawa N."/>
        </authorList>
    </citation>
    <scope>NUCLEOTIDE SEQUENCE [LARGE SCALE GENOMIC DNA]</scope>
    <source>
        <strain evidence="1 2">NBRC 100758</strain>
    </source>
</reference>
<keyword evidence="2" id="KW-1185">Reference proteome</keyword>